<dbReference type="InterPro" id="IPR001680">
    <property type="entry name" value="WD40_rpt"/>
</dbReference>
<evidence type="ECO:0000256" key="1">
    <source>
        <dbReference type="ARBA" id="ARBA00022574"/>
    </source>
</evidence>
<feature type="repeat" description="WD" evidence="3">
    <location>
        <begin position="264"/>
        <end position="305"/>
    </location>
</feature>
<feature type="repeat" description="WD" evidence="3">
    <location>
        <begin position="197"/>
        <end position="219"/>
    </location>
</feature>
<feature type="repeat" description="WD" evidence="3">
    <location>
        <begin position="146"/>
        <end position="187"/>
    </location>
</feature>
<feature type="non-terminal residue" evidence="5">
    <location>
        <position position="394"/>
    </location>
</feature>
<dbReference type="PRINTS" id="PR00320">
    <property type="entry name" value="GPROTEINBRPT"/>
</dbReference>
<evidence type="ECO:0000256" key="3">
    <source>
        <dbReference type="PROSITE-ProRule" id="PRU00221"/>
    </source>
</evidence>
<keyword evidence="1 3" id="KW-0853">WD repeat</keyword>
<feature type="region of interest" description="Disordered" evidence="4">
    <location>
        <begin position="259"/>
        <end position="283"/>
    </location>
</feature>
<proteinExistence type="predicted"/>
<organism evidence="5 6">
    <name type="scientific">Coprinellus micaceus</name>
    <name type="common">Glistening ink-cap mushroom</name>
    <name type="synonym">Coprinus micaceus</name>
    <dbReference type="NCBI Taxonomy" id="71717"/>
    <lineage>
        <taxon>Eukaryota</taxon>
        <taxon>Fungi</taxon>
        <taxon>Dikarya</taxon>
        <taxon>Basidiomycota</taxon>
        <taxon>Agaricomycotina</taxon>
        <taxon>Agaricomycetes</taxon>
        <taxon>Agaricomycetidae</taxon>
        <taxon>Agaricales</taxon>
        <taxon>Agaricineae</taxon>
        <taxon>Psathyrellaceae</taxon>
        <taxon>Coprinellus</taxon>
    </lineage>
</organism>
<dbReference type="AlphaFoldDB" id="A0A4Y7SPB8"/>
<dbReference type="CDD" id="cd00200">
    <property type="entry name" value="WD40"/>
    <property type="match status" value="1"/>
</dbReference>
<dbReference type="OrthoDB" id="6262491at2759"/>
<evidence type="ECO:0000313" key="6">
    <source>
        <dbReference type="Proteomes" id="UP000298030"/>
    </source>
</evidence>
<feature type="repeat" description="WD" evidence="3">
    <location>
        <begin position="221"/>
        <end position="262"/>
    </location>
</feature>
<dbReference type="SUPFAM" id="SSF50978">
    <property type="entry name" value="WD40 repeat-like"/>
    <property type="match status" value="1"/>
</dbReference>
<keyword evidence="2" id="KW-0677">Repeat</keyword>
<feature type="repeat" description="WD" evidence="3">
    <location>
        <begin position="74"/>
        <end position="108"/>
    </location>
</feature>
<dbReference type="Gene3D" id="2.130.10.10">
    <property type="entry name" value="YVTN repeat-like/Quinoprotein amine dehydrogenase"/>
    <property type="match status" value="3"/>
</dbReference>
<dbReference type="EMBL" id="QPFP01000078">
    <property type="protein sequence ID" value="TEB23464.1"/>
    <property type="molecule type" value="Genomic_DNA"/>
</dbReference>
<evidence type="ECO:0000256" key="4">
    <source>
        <dbReference type="SAM" id="MobiDB-lite"/>
    </source>
</evidence>
<dbReference type="InterPro" id="IPR015943">
    <property type="entry name" value="WD40/YVTN_repeat-like_dom_sf"/>
</dbReference>
<dbReference type="GO" id="GO:1990234">
    <property type="term" value="C:transferase complex"/>
    <property type="evidence" value="ECO:0007669"/>
    <property type="project" value="UniProtKB-ARBA"/>
</dbReference>
<dbReference type="STRING" id="71717.A0A4Y7SPB8"/>
<reference evidence="5 6" key="1">
    <citation type="journal article" date="2019" name="Nat. Ecol. Evol.">
        <title>Megaphylogeny resolves global patterns of mushroom evolution.</title>
        <authorList>
            <person name="Varga T."/>
            <person name="Krizsan K."/>
            <person name="Foldi C."/>
            <person name="Dima B."/>
            <person name="Sanchez-Garcia M."/>
            <person name="Sanchez-Ramirez S."/>
            <person name="Szollosi G.J."/>
            <person name="Szarkandi J.G."/>
            <person name="Papp V."/>
            <person name="Albert L."/>
            <person name="Andreopoulos W."/>
            <person name="Angelini C."/>
            <person name="Antonin V."/>
            <person name="Barry K.W."/>
            <person name="Bougher N.L."/>
            <person name="Buchanan P."/>
            <person name="Buyck B."/>
            <person name="Bense V."/>
            <person name="Catcheside P."/>
            <person name="Chovatia M."/>
            <person name="Cooper J."/>
            <person name="Damon W."/>
            <person name="Desjardin D."/>
            <person name="Finy P."/>
            <person name="Geml J."/>
            <person name="Haridas S."/>
            <person name="Hughes K."/>
            <person name="Justo A."/>
            <person name="Karasinski D."/>
            <person name="Kautmanova I."/>
            <person name="Kiss B."/>
            <person name="Kocsube S."/>
            <person name="Kotiranta H."/>
            <person name="LaButti K.M."/>
            <person name="Lechner B.E."/>
            <person name="Liimatainen K."/>
            <person name="Lipzen A."/>
            <person name="Lukacs Z."/>
            <person name="Mihaltcheva S."/>
            <person name="Morgado L.N."/>
            <person name="Niskanen T."/>
            <person name="Noordeloos M.E."/>
            <person name="Ohm R.A."/>
            <person name="Ortiz-Santana B."/>
            <person name="Ovrebo C."/>
            <person name="Racz N."/>
            <person name="Riley R."/>
            <person name="Savchenko A."/>
            <person name="Shiryaev A."/>
            <person name="Soop K."/>
            <person name="Spirin V."/>
            <person name="Szebenyi C."/>
            <person name="Tomsovsky M."/>
            <person name="Tulloss R.E."/>
            <person name="Uehling J."/>
            <person name="Grigoriev I.V."/>
            <person name="Vagvolgyi C."/>
            <person name="Papp T."/>
            <person name="Martin F.M."/>
            <person name="Miettinen O."/>
            <person name="Hibbett D.S."/>
            <person name="Nagy L.G."/>
        </authorList>
    </citation>
    <scope>NUCLEOTIDE SEQUENCE [LARGE SCALE GENOMIC DNA]</scope>
    <source>
        <strain evidence="5 6">FP101781</strain>
    </source>
</reference>
<dbReference type="PANTHER" id="PTHR22847">
    <property type="entry name" value="WD40 REPEAT PROTEIN"/>
    <property type="match status" value="1"/>
</dbReference>
<dbReference type="Pfam" id="PF00400">
    <property type="entry name" value="WD40"/>
    <property type="match status" value="6"/>
</dbReference>
<dbReference type="Proteomes" id="UP000298030">
    <property type="component" value="Unassembled WGS sequence"/>
</dbReference>
<accession>A0A4Y7SPB8</accession>
<dbReference type="InterPro" id="IPR019775">
    <property type="entry name" value="WD40_repeat_CS"/>
</dbReference>
<protein>
    <submittedName>
        <fullName evidence="5">WD40 repeat-like protein</fullName>
    </submittedName>
</protein>
<evidence type="ECO:0000313" key="5">
    <source>
        <dbReference type="EMBL" id="TEB23464.1"/>
    </source>
</evidence>
<keyword evidence="6" id="KW-1185">Reference proteome</keyword>
<dbReference type="PROSITE" id="PS50082">
    <property type="entry name" value="WD_REPEATS_2"/>
    <property type="match status" value="5"/>
</dbReference>
<dbReference type="PROSITE" id="PS00678">
    <property type="entry name" value="WD_REPEATS_1"/>
    <property type="match status" value="3"/>
</dbReference>
<dbReference type="PANTHER" id="PTHR22847:SF637">
    <property type="entry name" value="WD REPEAT DOMAIN 5B"/>
    <property type="match status" value="1"/>
</dbReference>
<name>A0A4Y7SPB8_COPMI</name>
<comment type="caution">
    <text evidence="5">The sequence shown here is derived from an EMBL/GenBank/DDBJ whole genome shotgun (WGS) entry which is preliminary data.</text>
</comment>
<gene>
    <name evidence="5" type="ORF">FA13DRAFT_1740059</name>
</gene>
<dbReference type="InterPro" id="IPR036322">
    <property type="entry name" value="WD40_repeat_dom_sf"/>
</dbReference>
<dbReference type="SMART" id="SM00320">
    <property type="entry name" value="WD40"/>
    <property type="match status" value="6"/>
</dbReference>
<evidence type="ECO:0000256" key="2">
    <source>
        <dbReference type="ARBA" id="ARBA00022737"/>
    </source>
</evidence>
<dbReference type="InterPro" id="IPR020472">
    <property type="entry name" value="WD40_PAC1"/>
</dbReference>
<dbReference type="PROSITE" id="PS50294">
    <property type="entry name" value="WD_REPEATS_REGION"/>
    <property type="match status" value="3"/>
</dbReference>
<sequence>MVADNGLKELTTRIWNFWQMFATPISHSAPHIYLSALPFYKAALGASDWILPQFPSLAIVRSVGCKVILTPSGVECLAISPNGNTAAVGSEGGIIQLWDVQSGRATGKTMEGHTNWVTFVCFSPDGSKIASGLWDAESGQAVGEPMEGHTSVVTSVCFSPDGSKIASGSWDRSVRLWDAESGQAVGEPMEGHTDRKIASGSDDNFVRLWDMESGQAVGEPMEGHTDSVTSVCFSPDGSKIASGSEDTSVRLWDAESGQAVGEPMEGHTSSVKSVRFSPDGTRIASGSNDKSIRVWRITTDSPTAHPSHLHLYPLHTFSMNADGWICNPSGDLLLWIPPHSPGYERIIGAPATQVDLTQALYHGTNWRRCVSSLSQVSTADILGPLGVLKHPRIS</sequence>